<dbReference type="Pfam" id="PF11951">
    <property type="entry name" value="Fungal_trans_2"/>
    <property type="match status" value="1"/>
</dbReference>
<dbReference type="InterPro" id="IPR052360">
    <property type="entry name" value="Transcr_Regulatory_Proteins"/>
</dbReference>
<dbReference type="CDD" id="cd00067">
    <property type="entry name" value="GAL4"/>
    <property type="match status" value="1"/>
</dbReference>
<evidence type="ECO:0000256" key="1">
    <source>
        <dbReference type="ARBA" id="ARBA00022723"/>
    </source>
</evidence>
<evidence type="ECO:0000256" key="3">
    <source>
        <dbReference type="ARBA" id="ARBA00023015"/>
    </source>
</evidence>
<name>A0AA38VHD9_9PEZI</name>
<keyword evidence="1" id="KW-0479">Metal-binding</keyword>
<dbReference type="Pfam" id="PF00172">
    <property type="entry name" value="Zn_clus"/>
    <property type="match status" value="1"/>
</dbReference>
<evidence type="ECO:0000313" key="8">
    <source>
        <dbReference type="EMBL" id="KAJ9142945.1"/>
    </source>
</evidence>
<evidence type="ECO:0000256" key="4">
    <source>
        <dbReference type="ARBA" id="ARBA00023125"/>
    </source>
</evidence>
<dbReference type="InterPro" id="IPR021858">
    <property type="entry name" value="Fun_TF"/>
</dbReference>
<dbReference type="SMART" id="SM00066">
    <property type="entry name" value="GAL4"/>
    <property type="match status" value="1"/>
</dbReference>
<feature type="domain" description="Zn(2)-C6 fungal-type" evidence="7">
    <location>
        <begin position="12"/>
        <end position="40"/>
    </location>
</feature>
<dbReference type="PANTHER" id="PTHR36206:SF16">
    <property type="entry name" value="TRANSCRIPTION FACTOR DOMAIN-CONTAINING PROTEIN-RELATED"/>
    <property type="match status" value="1"/>
</dbReference>
<dbReference type="SUPFAM" id="SSF57701">
    <property type="entry name" value="Zn2/Cys6 DNA-binding domain"/>
    <property type="match status" value="1"/>
</dbReference>
<protein>
    <submittedName>
        <fullName evidence="8">Transcriptional regulatory protein moc3-like protein 4</fullName>
    </submittedName>
</protein>
<dbReference type="PROSITE" id="PS00463">
    <property type="entry name" value="ZN2_CY6_FUNGAL_1"/>
    <property type="match status" value="1"/>
</dbReference>
<dbReference type="EMBL" id="JANBVO010000020">
    <property type="protein sequence ID" value="KAJ9142945.1"/>
    <property type="molecule type" value="Genomic_DNA"/>
</dbReference>
<dbReference type="GO" id="GO:0008270">
    <property type="term" value="F:zinc ion binding"/>
    <property type="evidence" value="ECO:0007669"/>
    <property type="project" value="InterPro"/>
</dbReference>
<organism evidence="8 9">
    <name type="scientific">Pleurostoma richardsiae</name>
    <dbReference type="NCBI Taxonomy" id="41990"/>
    <lineage>
        <taxon>Eukaryota</taxon>
        <taxon>Fungi</taxon>
        <taxon>Dikarya</taxon>
        <taxon>Ascomycota</taxon>
        <taxon>Pezizomycotina</taxon>
        <taxon>Sordariomycetes</taxon>
        <taxon>Sordariomycetidae</taxon>
        <taxon>Calosphaeriales</taxon>
        <taxon>Pleurostomataceae</taxon>
        <taxon>Pleurostoma</taxon>
    </lineage>
</organism>
<dbReference type="GO" id="GO:0003677">
    <property type="term" value="F:DNA binding"/>
    <property type="evidence" value="ECO:0007669"/>
    <property type="project" value="UniProtKB-KW"/>
</dbReference>
<keyword evidence="5" id="KW-0804">Transcription</keyword>
<dbReference type="GO" id="GO:0000981">
    <property type="term" value="F:DNA-binding transcription factor activity, RNA polymerase II-specific"/>
    <property type="evidence" value="ECO:0007669"/>
    <property type="project" value="InterPro"/>
</dbReference>
<sequence>MARKGSRKTRTGCYTCKIRKVKCDEAKPSCQRCTSTGRTCDGYPPPKQSLMSDSKQPGSVVASPDEARALKFFQAVVGPALSSFAEPYFWNKLVLQFSQYEPSVRHAVVAISALYENFHEPEPTLAHSPKSHLVLQNYNAAINELLVSRTEESLTLLVCILFICIEYLQGDEKLATEHCRHGVEIYNKAAKTYPWIQEHLLPVLRRLSIVPLFFGSTVESFPALKDPYGGISHSFSSREAAMHSWDSLARRSMRFIRSGDAYRYGLNPQSSIPPKLRHEQRRLELSLDSWHRNFLKASLLDTNSGSDSIAAARLLMQCLVLKIWVNMALDLDEGGYDKHNAEFQDIINLASATEYQIPHQAGRWSRPKFIFDMGFLPLMHFVVIKCRMLHLRLIALRLLKKLSYVRENLWDVNEMYCLGRRVIELEHDIELSPSDDECTTEASTTEIAREKRVKDALFPPHESGIFSADTKRGRRRQIRVIFYSPSEGLEVRDEQLSIQQEDPHNILSPITL</sequence>
<evidence type="ECO:0000256" key="5">
    <source>
        <dbReference type="ARBA" id="ARBA00023163"/>
    </source>
</evidence>
<dbReference type="PANTHER" id="PTHR36206">
    <property type="entry name" value="ASPERCRYPTIN BIOSYNTHESIS CLUSTER-SPECIFIC TRANSCRIPTION REGULATOR ATNN-RELATED"/>
    <property type="match status" value="1"/>
</dbReference>
<keyword evidence="6" id="KW-0539">Nucleus</keyword>
<comment type="caution">
    <text evidence="8">The sequence shown here is derived from an EMBL/GenBank/DDBJ whole genome shotgun (WGS) entry which is preliminary data.</text>
</comment>
<dbReference type="InterPro" id="IPR036864">
    <property type="entry name" value="Zn2-C6_fun-type_DNA-bd_sf"/>
</dbReference>
<gene>
    <name evidence="8" type="ORF">NKR23_g6835</name>
</gene>
<keyword evidence="3" id="KW-0805">Transcription regulation</keyword>
<dbReference type="AlphaFoldDB" id="A0AA38VHD9"/>
<keyword evidence="9" id="KW-1185">Reference proteome</keyword>
<reference evidence="8" key="1">
    <citation type="submission" date="2022-07" db="EMBL/GenBank/DDBJ databases">
        <title>Fungi with potential for degradation of polypropylene.</title>
        <authorList>
            <person name="Gostincar C."/>
        </authorList>
    </citation>
    <scope>NUCLEOTIDE SEQUENCE</scope>
    <source>
        <strain evidence="8">EXF-13308</strain>
    </source>
</reference>
<evidence type="ECO:0000259" key="7">
    <source>
        <dbReference type="PROSITE" id="PS50048"/>
    </source>
</evidence>
<dbReference type="InterPro" id="IPR001138">
    <property type="entry name" value="Zn2Cys6_DnaBD"/>
</dbReference>
<keyword evidence="2" id="KW-0862">Zinc</keyword>
<dbReference type="Proteomes" id="UP001174694">
    <property type="component" value="Unassembled WGS sequence"/>
</dbReference>
<dbReference type="Gene3D" id="4.10.240.10">
    <property type="entry name" value="Zn(2)-C6 fungal-type DNA-binding domain"/>
    <property type="match status" value="1"/>
</dbReference>
<keyword evidence="4" id="KW-0238">DNA-binding</keyword>
<proteinExistence type="predicted"/>
<evidence type="ECO:0000313" key="9">
    <source>
        <dbReference type="Proteomes" id="UP001174694"/>
    </source>
</evidence>
<dbReference type="PROSITE" id="PS50048">
    <property type="entry name" value="ZN2_CY6_FUNGAL_2"/>
    <property type="match status" value="1"/>
</dbReference>
<accession>A0AA38VHD9</accession>
<evidence type="ECO:0000256" key="6">
    <source>
        <dbReference type="ARBA" id="ARBA00023242"/>
    </source>
</evidence>
<evidence type="ECO:0000256" key="2">
    <source>
        <dbReference type="ARBA" id="ARBA00022833"/>
    </source>
</evidence>